<dbReference type="AlphaFoldDB" id="A0A6J7ILX3"/>
<evidence type="ECO:0000256" key="1">
    <source>
        <dbReference type="SAM" id="MobiDB-lite"/>
    </source>
</evidence>
<feature type="compositionally biased region" description="Low complexity" evidence="1">
    <location>
        <begin position="13"/>
        <end position="36"/>
    </location>
</feature>
<reference evidence="2" key="1">
    <citation type="submission" date="2020-05" db="EMBL/GenBank/DDBJ databases">
        <authorList>
            <person name="Chiriac C."/>
            <person name="Salcher M."/>
            <person name="Ghai R."/>
            <person name="Kavagutti S V."/>
        </authorList>
    </citation>
    <scope>NUCLEOTIDE SEQUENCE</scope>
</reference>
<accession>A0A6J7ILX3</accession>
<name>A0A6J7ILX3_9ZZZZ</name>
<dbReference type="EMBL" id="CAFBMQ010000380">
    <property type="protein sequence ID" value="CAB4931771.1"/>
    <property type="molecule type" value="Genomic_DNA"/>
</dbReference>
<sequence length="45" mass="4118">MAGHISGSATRPSGEASAGSSTTASAAVDTSGSAGSFAAPFTPFG</sequence>
<organism evidence="2">
    <name type="scientific">freshwater metagenome</name>
    <dbReference type="NCBI Taxonomy" id="449393"/>
    <lineage>
        <taxon>unclassified sequences</taxon>
        <taxon>metagenomes</taxon>
        <taxon>ecological metagenomes</taxon>
    </lineage>
</organism>
<protein>
    <submittedName>
        <fullName evidence="2">Unannotated protein</fullName>
    </submittedName>
</protein>
<gene>
    <name evidence="2" type="ORF">UFOPK3609_01971</name>
</gene>
<proteinExistence type="predicted"/>
<feature type="region of interest" description="Disordered" evidence="1">
    <location>
        <begin position="1"/>
        <end position="45"/>
    </location>
</feature>
<evidence type="ECO:0000313" key="2">
    <source>
        <dbReference type="EMBL" id="CAB4931771.1"/>
    </source>
</evidence>